<feature type="transmembrane region" description="Helical" evidence="2">
    <location>
        <begin position="150"/>
        <end position="172"/>
    </location>
</feature>
<dbReference type="EMBL" id="JAAZSQ010000018">
    <property type="protein sequence ID" value="NKX56006.1"/>
    <property type="molecule type" value="Genomic_DNA"/>
</dbReference>
<evidence type="ECO:0000313" key="4">
    <source>
        <dbReference type="EMBL" id="NKX56006.1"/>
    </source>
</evidence>
<feature type="transmembrane region" description="Helical" evidence="2">
    <location>
        <begin position="93"/>
        <end position="112"/>
    </location>
</feature>
<evidence type="ECO:0000259" key="3">
    <source>
        <dbReference type="Pfam" id="PF13828"/>
    </source>
</evidence>
<dbReference type="RefSeq" id="WP_168487947.1">
    <property type="nucleotide sequence ID" value="NZ_JAAZSQ010000018.1"/>
</dbReference>
<dbReference type="InterPro" id="IPR025241">
    <property type="entry name" value="DUF4190"/>
</dbReference>
<feature type="compositionally biased region" description="Polar residues" evidence="1">
    <location>
        <begin position="1"/>
        <end position="10"/>
    </location>
</feature>
<feature type="domain" description="DUF4190" evidence="3">
    <location>
        <begin position="238"/>
        <end position="291"/>
    </location>
</feature>
<reference evidence="4 5" key="1">
    <citation type="submission" date="2020-04" db="EMBL/GenBank/DDBJ databases">
        <title>Arthrobacter sp. nov.</title>
        <authorList>
            <person name="Liu S."/>
        </authorList>
    </citation>
    <scope>NUCLEOTIDE SEQUENCE [LARGE SCALE GENOMIC DNA]</scope>
    <source>
        <strain evidence="4 5">E918</strain>
    </source>
</reference>
<keyword evidence="5" id="KW-1185">Reference proteome</keyword>
<dbReference type="AlphaFoldDB" id="A0A7X6HFB6"/>
<feature type="region of interest" description="Disordered" evidence="1">
    <location>
        <begin position="1"/>
        <end position="24"/>
    </location>
</feature>
<evidence type="ECO:0000256" key="2">
    <source>
        <dbReference type="SAM" id="Phobius"/>
    </source>
</evidence>
<feature type="transmembrane region" description="Helical" evidence="2">
    <location>
        <begin position="124"/>
        <end position="143"/>
    </location>
</feature>
<keyword evidence="2" id="KW-0812">Transmembrane</keyword>
<accession>A0A7X6HFB6</accession>
<feature type="transmembrane region" description="Helical" evidence="2">
    <location>
        <begin position="280"/>
        <end position="303"/>
    </location>
</feature>
<protein>
    <submittedName>
        <fullName evidence="4">DUF4190 domain-containing protein</fullName>
    </submittedName>
</protein>
<organism evidence="4 5">
    <name type="scientific">Arthrobacter mobilis</name>
    <dbReference type="NCBI Taxonomy" id="2724944"/>
    <lineage>
        <taxon>Bacteria</taxon>
        <taxon>Bacillati</taxon>
        <taxon>Actinomycetota</taxon>
        <taxon>Actinomycetes</taxon>
        <taxon>Micrococcales</taxon>
        <taxon>Micrococcaceae</taxon>
        <taxon>Arthrobacter</taxon>
    </lineage>
</organism>
<feature type="transmembrane region" description="Helical" evidence="2">
    <location>
        <begin position="238"/>
        <end position="260"/>
    </location>
</feature>
<feature type="transmembrane region" description="Helical" evidence="2">
    <location>
        <begin position="178"/>
        <end position="201"/>
    </location>
</feature>
<dbReference type="Pfam" id="PF13828">
    <property type="entry name" value="DUF4190"/>
    <property type="match status" value="1"/>
</dbReference>
<keyword evidence="2" id="KW-1133">Transmembrane helix</keyword>
<comment type="caution">
    <text evidence="4">The sequence shown here is derived from an EMBL/GenBank/DDBJ whole genome shotgun (WGS) entry which is preliminary data.</text>
</comment>
<keyword evidence="2" id="KW-0472">Membrane</keyword>
<evidence type="ECO:0000313" key="5">
    <source>
        <dbReference type="Proteomes" id="UP000544090"/>
    </source>
</evidence>
<evidence type="ECO:0000256" key="1">
    <source>
        <dbReference type="SAM" id="MobiDB-lite"/>
    </source>
</evidence>
<name>A0A7X6HFB6_9MICC</name>
<dbReference type="Proteomes" id="UP000544090">
    <property type="component" value="Unassembled WGS sequence"/>
</dbReference>
<feature type="transmembrane region" description="Helical" evidence="2">
    <location>
        <begin position="33"/>
        <end position="53"/>
    </location>
</feature>
<sequence length="305" mass="31409">MTLTPDSGATATVDEAVSTEKTTPAQGAHMPRYAAGLALVLAAYCVSGLGSFISYRLGGESLKTFAATITVLIPLLAAAGFIILPARPLNRMGAVAAAAAAWLGGYFIPSALRQVDDLDTAMLLGKLWGAVFTTLIVAAWLIARTRSRTSLAVVLPAAAVLSFILMFVIAAIPADVYMYFPAAFFLRLGLLGALAWAAWAIDNRGQLQGVFQTSAPTAGRHSAASVPAMPVQAGTNGLAIAAFVMSLVLPVIGLILGYMASGQLKREGGQGAGLAQAAIIISWIFIGLWAVGLLIFVMAGIAASS</sequence>
<gene>
    <name evidence="4" type="ORF">HGG74_15965</name>
</gene>
<feature type="transmembrane region" description="Helical" evidence="2">
    <location>
        <begin position="65"/>
        <end position="86"/>
    </location>
</feature>
<proteinExistence type="predicted"/>